<dbReference type="Gene3D" id="1.10.110.10">
    <property type="entry name" value="Plant lipid-transfer and hydrophobic proteins"/>
    <property type="match status" value="1"/>
</dbReference>
<dbReference type="OrthoDB" id="1882492at2759"/>
<sequence length="194" mass="20433">MKKEENRGGLLGLGLGLGLLVVMVGVMINPARGADDLTTKCSQVIQKVLPCLNFATGKEDKPEEKCCDATTSIKDTNPECLCYIIQQTHKGSSEVKDLGIQEAKLLQLPSACNVKNASITNCPKLLGLPPNSPDAAIFTNASKVTPAAGNSTSTQSENASYGSMVRPSSVIDVVMMGLTIVVVMIPTGFVSIYT</sequence>
<dbReference type="STRING" id="157652.A0A371I9Z4"/>
<dbReference type="GO" id="GO:0008289">
    <property type="term" value="F:lipid binding"/>
    <property type="evidence" value="ECO:0007669"/>
    <property type="project" value="InterPro"/>
</dbReference>
<dbReference type="AlphaFoldDB" id="A0A371I9Z4"/>
<comment type="similarity">
    <text evidence="2">Belongs to the plant LTP family.</text>
</comment>
<evidence type="ECO:0000256" key="6">
    <source>
        <dbReference type="ARBA" id="ARBA00023157"/>
    </source>
</evidence>
<keyword evidence="8" id="KW-0449">Lipoprotein</keyword>
<dbReference type="InterPro" id="IPR043325">
    <property type="entry name" value="LTSS"/>
</dbReference>
<reference evidence="11" key="1">
    <citation type="submission" date="2018-05" db="EMBL/GenBank/DDBJ databases">
        <title>Draft genome of Mucuna pruriens seed.</title>
        <authorList>
            <person name="Nnadi N.E."/>
            <person name="Vos R."/>
            <person name="Hasami M.H."/>
            <person name="Devisetty U.K."/>
            <person name="Aguiy J.C."/>
        </authorList>
    </citation>
    <scope>NUCLEOTIDE SEQUENCE [LARGE SCALE GENOMIC DNA]</scope>
    <source>
        <strain evidence="11">JCA_2017</strain>
    </source>
</reference>
<dbReference type="Pfam" id="PF14368">
    <property type="entry name" value="LTP_2"/>
    <property type="match status" value="1"/>
</dbReference>
<dbReference type="SUPFAM" id="SSF47699">
    <property type="entry name" value="Bifunctional inhibitor/lipid-transfer protein/seed storage 2S albumin"/>
    <property type="match status" value="1"/>
</dbReference>
<dbReference type="CDD" id="cd00010">
    <property type="entry name" value="AAI_LTSS"/>
    <property type="match status" value="1"/>
</dbReference>
<feature type="transmembrane region" description="Helical" evidence="9">
    <location>
        <begin position="173"/>
        <end position="193"/>
    </location>
</feature>
<keyword evidence="6" id="KW-1015">Disulfide bond</keyword>
<dbReference type="SMART" id="SM00499">
    <property type="entry name" value="AAI"/>
    <property type="match status" value="1"/>
</dbReference>
<proteinExistence type="inferred from homology"/>
<dbReference type="PANTHER" id="PTHR33044">
    <property type="entry name" value="BIFUNCTIONAL INHIBITOR/LIPID-TRANSFER PROTEIN/SEED STORAGE 2S ALBUMIN SUPERFAMILY PROTEIN-RELATED"/>
    <property type="match status" value="1"/>
</dbReference>
<dbReference type="EMBL" id="QJKJ01000565">
    <property type="protein sequence ID" value="RDY11852.1"/>
    <property type="molecule type" value="Genomic_DNA"/>
</dbReference>
<keyword evidence="4" id="KW-0336">GPI-anchor</keyword>
<dbReference type="GO" id="GO:0006869">
    <property type="term" value="P:lipid transport"/>
    <property type="evidence" value="ECO:0007669"/>
    <property type="project" value="InterPro"/>
</dbReference>
<name>A0A371I9Z4_MUCPR</name>
<dbReference type="PRINTS" id="PR00382">
    <property type="entry name" value="LIPIDTRNSFER"/>
</dbReference>
<dbReference type="GO" id="GO:0005886">
    <property type="term" value="C:plasma membrane"/>
    <property type="evidence" value="ECO:0007669"/>
    <property type="project" value="UniProtKB-SubCell"/>
</dbReference>
<evidence type="ECO:0000256" key="9">
    <source>
        <dbReference type="SAM" id="Phobius"/>
    </source>
</evidence>
<feature type="domain" description="Bifunctional inhibitor/plant lipid transfer protein/seed storage helical" evidence="10">
    <location>
        <begin position="41"/>
        <end position="122"/>
    </location>
</feature>
<evidence type="ECO:0000256" key="2">
    <source>
        <dbReference type="ARBA" id="ARBA00009748"/>
    </source>
</evidence>
<keyword evidence="5" id="KW-0732">Signal</keyword>
<evidence type="ECO:0000256" key="1">
    <source>
        <dbReference type="ARBA" id="ARBA00004609"/>
    </source>
</evidence>
<gene>
    <name evidence="11" type="primary">LTPG1</name>
    <name evidence="11" type="ORF">CR513_03431</name>
</gene>
<evidence type="ECO:0000313" key="12">
    <source>
        <dbReference type="Proteomes" id="UP000257109"/>
    </source>
</evidence>
<dbReference type="GO" id="GO:0098552">
    <property type="term" value="C:side of membrane"/>
    <property type="evidence" value="ECO:0007669"/>
    <property type="project" value="UniProtKB-KW"/>
</dbReference>
<keyword evidence="7" id="KW-0325">Glycoprotein</keyword>
<evidence type="ECO:0000256" key="8">
    <source>
        <dbReference type="ARBA" id="ARBA00023288"/>
    </source>
</evidence>
<keyword evidence="9" id="KW-0472">Membrane</keyword>
<evidence type="ECO:0000256" key="5">
    <source>
        <dbReference type="ARBA" id="ARBA00022729"/>
    </source>
</evidence>
<evidence type="ECO:0000313" key="11">
    <source>
        <dbReference type="EMBL" id="RDY11852.1"/>
    </source>
</evidence>
<keyword evidence="9" id="KW-1133">Transmembrane helix</keyword>
<keyword evidence="3" id="KW-1003">Cell membrane</keyword>
<evidence type="ECO:0000256" key="7">
    <source>
        <dbReference type="ARBA" id="ARBA00023180"/>
    </source>
</evidence>
<feature type="non-terminal residue" evidence="11">
    <location>
        <position position="1"/>
    </location>
</feature>
<dbReference type="Proteomes" id="UP000257109">
    <property type="component" value="Unassembled WGS sequence"/>
</dbReference>
<comment type="subcellular location">
    <subcellularLocation>
        <location evidence="1">Cell membrane</location>
        <topology evidence="1">Lipid-anchor</topology>
        <topology evidence="1">GPI-anchor</topology>
    </subcellularLocation>
</comment>
<comment type="caution">
    <text evidence="11">The sequence shown here is derived from an EMBL/GenBank/DDBJ whole genome shotgun (WGS) entry which is preliminary data.</text>
</comment>
<accession>A0A371I9Z4</accession>
<keyword evidence="9" id="KW-0812">Transmembrane</keyword>
<keyword evidence="12" id="KW-1185">Reference proteome</keyword>
<organism evidence="11 12">
    <name type="scientific">Mucuna pruriens</name>
    <name type="common">Velvet bean</name>
    <name type="synonym">Dolichos pruriens</name>
    <dbReference type="NCBI Taxonomy" id="157652"/>
    <lineage>
        <taxon>Eukaryota</taxon>
        <taxon>Viridiplantae</taxon>
        <taxon>Streptophyta</taxon>
        <taxon>Embryophyta</taxon>
        <taxon>Tracheophyta</taxon>
        <taxon>Spermatophyta</taxon>
        <taxon>Magnoliopsida</taxon>
        <taxon>eudicotyledons</taxon>
        <taxon>Gunneridae</taxon>
        <taxon>Pentapetalae</taxon>
        <taxon>rosids</taxon>
        <taxon>fabids</taxon>
        <taxon>Fabales</taxon>
        <taxon>Fabaceae</taxon>
        <taxon>Papilionoideae</taxon>
        <taxon>50 kb inversion clade</taxon>
        <taxon>NPAAA clade</taxon>
        <taxon>indigoferoid/millettioid clade</taxon>
        <taxon>Phaseoleae</taxon>
        <taxon>Mucuna</taxon>
    </lineage>
</organism>
<dbReference type="InterPro" id="IPR036312">
    <property type="entry name" value="Bifun_inhib/LTP/seed_sf"/>
</dbReference>
<evidence type="ECO:0000256" key="4">
    <source>
        <dbReference type="ARBA" id="ARBA00022622"/>
    </source>
</evidence>
<evidence type="ECO:0000256" key="3">
    <source>
        <dbReference type="ARBA" id="ARBA00022475"/>
    </source>
</evidence>
<evidence type="ECO:0000259" key="10">
    <source>
        <dbReference type="SMART" id="SM00499"/>
    </source>
</evidence>
<protein>
    <submittedName>
        <fullName evidence="11">Non-specific lipid transfer protein GPI-anchored 1</fullName>
    </submittedName>
</protein>
<dbReference type="InterPro" id="IPR000528">
    <property type="entry name" value="Plant_nsLTP"/>
</dbReference>
<dbReference type="InterPro" id="IPR016140">
    <property type="entry name" value="Bifunc_inhib/LTP/seed_store"/>
</dbReference>